<evidence type="ECO:0000313" key="4">
    <source>
        <dbReference type="Proteomes" id="UP001153620"/>
    </source>
</evidence>
<reference evidence="3" key="1">
    <citation type="submission" date="2022-01" db="EMBL/GenBank/DDBJ databases">
        <authorList>
            <person name="King R."/>
        </authorList>
    </citation>
    <scope>NUCLEOTIDE SEQUENCE</scope>
</reference>
<organism evidence="3 4">
    <name type="scientific">Chironomus riparius</name>
    <dbReference type="NCBI Taxonomy" id="315576"/>
    <lineage>
        <taxon>Eukaryota</taxon>
        <taxon>Metazoa</taxon>
        <taxon>Ecdysozoa</taxon>
        <taxon>Arthropoda</taxon>
        <taxon>Hexapoda</taxon>
        <taxon>Insecta</taxon>
        <taxon>Pterygota</taxon>
        <taxon>Neoptera</taxon>
        <taxon>Endopterygota</taxon>
        <taxon>Diptera</taxon>
        <taxon>Nematocera</taxon>
        <taxon>Chironomoidea</taxon>
        <taxon>Chironomidae</taxon>
        <taxon>Chironominae</taxon>
        <taxon>Chironomus</taxon>
    </lineage>
</organism>
<feature type="transmembrane region" description="Helical" evidence="1">
    <location>
        <begin position="513"/>
        <end position="532"/>
    </location>
</feature>
<proteinExistence type="predicted"/>
<dbReference type="PANTHER" id="PTHR12959:SF11">
    <property type="entry name" value="GPI TRANSAMIDASE COMPONENT PIG-T"/>
    <property type="match status" value="1"/>
</dbReference>
<evidence type="ECO:0008006" key="5">
    <source>
        <dbReference type="Google" id="ProtNLM"/>
    </source>
</evidence>
<dbReference type="PANTHER" id="PTHR12959">
    <property type="entry name" value="GPI TRANSAMIDASE COMPONENT PIG-T-RELATED"/>
    <property type="match status" value="1"/>
</dbReference>
<dbReference type="InterPro" id="IPR007245">
    <property type="entry name" value="PIG-T"/>
</dbReference>
<gene>
    <name evidence="3" type="ORF">CHIRRI_LOCUS9018</name>
</gene>
<keyword evidence="1" id="KW-0812">Transmembrane</keyword>
<keyword evidence="4" id="KW-1185">Reference proteome</keyword>
<sequence length="568" mass="65037">MKKIEFLLIIVISLNLTNAKYHNNVFSEELVIKELNNNFVNTYFQFTTQWNFKTNENDLLHTDLLSRSISELFLHYDIIELHVTLSNGLWKHEFWGFPVDSSGSGAELYVWFKNHLSQEEIKRQWIELSEALSGLLCASFSFVEETNTISPHYSYRPTSSWNVPLNSSFIRYAALPREVVCTENLTPWKKLLPCDPQEGFMSLLNAQYIYSTNFHSLGIHVRQLCIDKTCSNAILESKQTVNLVHDLKLFGGSEWSIRKLFGQGLNGACSVSSSSKIYLDITDKDFEISPKPLNIITSKKGGSETTYGEYDVKKWTGTGINKMINIAIVNKKHKTIPITNPPPLFAKRFLQGTGKERGKIVNQITNSHWSNLNLVVMENFPWFVPIYLHTLKLRVGNKEIKATAIKYIPGEQRKRAYHLEVAFSIPAKTTVEMSIEFDYIFLRWQEYPPDANHGQYIPSSVISTMLPIALNYTSLPIEASLYVESFNATRSSYFLRIHTEALLINLPTPDFSMPYNVICLACTVVALAFGPLHNMTTKRLVLQKKEEAKKTFLGKLKDKLFKKKEKPE</sequence>
<feature type="signal peptide" evidence="2">
    <location>
        <begin position="1"/>
        <end position="19"/>
    </location>
</feature>
<keyword evidence="1" id="KW-0472">Membrane</keyword>
<dbReference type="GO" id="GO:0042765">
    <property type="term" value="C:GPI-anchor transamidase complex"/>
    <property type="evidence" value="ECO:0007669"/>
    <property type="project" value="InterPro"/>
</dbReference>
<protein>
    <recommendedName>
        <fullName evidence="5">GPI transamidase component PIG-T</fullName>
    </recommendedName>
</protein>
<dbReference type="EMBL" id="OU895878">
    <property type="protein sequence ID" value="CAG9806154.1"/>
    <property type="molecule type" value="Genomic_DNA"/>
</dbReference>
<evidence type="ECO:0000256" key="2">
    <source>
        <dbReference type="SAM" id="SignalP"/>
    </source>
</evidence>
<keyword evidence="1" id="KW-1133">Transmembrane helix</keyword>
<dbReference type="AlphaFoldDB" id="A0A9N9S093"/>
<dbReference type="OrthoDB" id="331263at2759"/>
<dbReference type="Proteomes" id="UP001153620">
    <property type="component" value="Chromosome 2"/>
</dbReference>
<dbReference type="Pfam" id="PF04113">
    <property type="entry name" value="Gpi16"/>
    <property type="match status" value="2"/>
</dbReference>
<keyword evidence="2" id="KW-0732">Signal</keyword>
<accession>A0A9N9S093</accession>
<reference evidence="3" key="2">
    <citation type="submission" date="2022-10" db="EMBL/GenBank/DDBJ databases">
        <authorList>
            <consortium name="ENA_rothamsted_submissions"/>
            <consortium name="culmorum"/>
            <person name="King R."/>
        </authorList>
    </citation>
    <scope>NUCLEOTIDE SEQUENCE</scope>
</reference>
<feature type="chain" id="PRO_5040244647" description="GPI transamidase component PIG-T" evidence="2">
    <location>
        <begin position="20"/>
        <end position="568"/>
    </location>
</feature>
<dbReference type="GO" id="GO:0016255">
    <property type="term" value="P:attachment of GPI anchor to protein"/>
    <property type="evidence" value="ECO:0007669"/>
    <property type="project" value="InterPro"/>
</dbReference>
<name>A0A9N9S093_9DIPT</name>
<evidence type="ECO:0000256" key="1">
    <source>
        <dbReference type="SAM" id="Phobius"/>
    </source>
</evidence>
<evidence type="ECO:0000313" key="3">
    <source>
        <dbReference type="EMBL" id="CAG9806154.1"/>
    </source>
</evidence>